<protein>
    <submittedName>
        <fullName evidence="1">Uncharacterized protein</fullName>
    </submittedName>
</protein>
<evidence type="ECO:0000313" key="1">
    <source>
        <dbReference type="EMBL" id="KAK2158218.1"/>
    </source>
</evidence>
<accession>A0AAD9JTC1</accession>
<comment type="caution">
    <text evidence="1">The sequence shown here is derived from an EMBL/GenBank/DDBJ whole genome shotgun (WGS) entry which is preliminary data.</text>
</comment>
<reference evidence="1" key="1">
    <citation type="journal article" date="2023" name="Mol. Biol. Evol.">
        <title>Third-Generation Sequencing Reveals the Adaptive Role of the Epigenome in Three Deep-Sea Polychaetes.</title>
        <authorList>
            <person name="Perez M."/>
            <person name="Aroh O."/>
            <person name="Sun Y."/>
            <person name="Lan Y."/>
            <person name="Juniper S.K."/>
            <person name="Young C.R."/>
            <person name="Angers B."/>
            <person name="Qian P.Y."/>
        </authorList>
    </citation>
    <scope>NUCLEOTIDE SEQUENCE</scope>
    <source>
        <strain evidence="1">P08H-3</strain>
    </source>
</reference>
<gene>
    <name evidence="1" type="ORF">LSH36_174g01034</name>
</gene>
<name>A0AAD9JTC1_9ANNE</name>
<proteinExistence type="predicted"/>
<dbReference type="AlphaFoldDB" id="A0AAD9JTC1"/>
<evidence type="ECO:0000313" key="2">
    <source>
        <dbReference type="Proteomes" id="UP001208570"/>
    </source>
</evidence>
<organism evidence="1 2">
    <name type="scientific">Paralvinella palmiformis</name>
    <dbReference type="NCBI Taxonomy" id="53620"/>
    <lineage>
        <taxon>Eukaryota</taxon>
        <taxon>Metazoa</taxon>
        <taxon>Spiralia</taxon>
        <taxon>Lophotrochozoa</taxon>
        <taxon>Annelida</taxon>
        <taxon>Polychaeta</taxon>
        <taxon>Sedentaria</taxon>
        <taxon>Canalipalpata</taxon>
        <taxon>Terebellida</taxon>
        <taxon>Terebelliformia</taxon>
        <taxon>Alvinellidae</taxon>
        <taxon>Paralvinella</taxon>
    </lineage>
</organism>
<dbReference type="EMBL" id="JAODUP010000174">
    <property type="protein sequence ID" value="KAK2158218.1"/>
    <property type="molecule type" value="Genomic_DNA"/>
</dbReference>
<dbReference type="Proteomes" id="UP001208570">
    <property type="component" value="Unassembled WGS sequence"/>
</dbReference>
<sequence>MFIFNSLQTDNYVTVFTLVYTSYTMPGPSTFALVDQARNNLKKLESFITTGMDNCEDLTLDIVENGKDDADHHLTDLKLVMLDYIKMEKELKQFLDATDDVKKLVCRSYSL</sequence>
<keyword evidence="2" id="KW-1185">Reference proteome</keyword>